<protein>
    <submittedName>
        <fullName evidence="2">Uncharacterized protein</fullName>
    </submittedName>
</protein>
<organism evidence="2 3">
    <name type="scientific">Streptomonospora arabica</name>
    <dbReference type="NCBI Taxonomy" id="412417"/>
    <lineage>
        <taxon>Bacteria</taxon>
        <taxon>Bacillati</taxon>
        <taxon>Actinomycetota</taxon>
        <taxon>Actinomycetes</taxon>
        <taxon>Streptosporangiales</taxon>
        <taxon>Nocardiopsidaceae</taxon>
        <taxon>Streptomonospora</taxon>
    </lineage>
</organism>
<reference evidence="3" key="1">
    <citation type="journal article" date="2019" name="Int. J. Syst. Evol. Microbiol.">
        <title>The Global Catalogue of Microorganisms (GCM) 10K type strain sequencing project: providing services to taxonomists for standard genome sequencing and annotation.</title>
        <authorList>
            <consortium name="The Broad Institute Genomics Platform"/>
            <consortium name="The Broad Institute Genome Sequencing Center for Infectious Disease"/>
            <person name="Wu L."/>
            <person name="Ma J."/>
        </authorList>
    </citation>
    <scope>NUCLEOTIDE SEQUENCE [LARGE SCALE GENOMIC DNA]</scope>
    <source>
        <strain evidence="3">CGMCC 4.7304</strain>
    </source>
</reference>
<dbReference type="EMBL" id="JBHSIY010000010">
    <property type="protein sequence ID" value="MFC4867732.1"/>
    <property type="molecule type" value="Genomic_DNA"/>
</dbReference>
<gene>
    <name evidence="2" type="ORF">ACFPCZ_13925</name>
</gene>
<evidence type="ECO:0000256" key="1">
    <source>
        <dbReference type="SAM" id="MobiDB-lite"/>
    </source>
</evidence>
<name>A0ABV9SN69_9ACTN</name>
<evidence type="ECO:0000313" key="2">
    <source>
        <dbReference type="EMBL" id="MFC4867732.1"/>
    </source>
</evidence>
<keyword evidence="3" id="KW-1185">Reference proteome</keyword>
<comment type="caution">
    <text evidence="2">The sequence shown here is derived from an EMBL/GenBank/DDBJ whole genome shotgun (WGS) entry which is preliminary data.</text>
</comment>
<evidence type="ECO:0000313" key="3">
    <source>
        <dbReference type="Proteomes" id="UP001595858"/>
    </source>
</evidence>
<sequence length="80" mass="8876">MRLERERLTVLRATLHAHELATLMAAARYVVHSAPTGMPEEARLQLARVLDDYDEQVRRLPPHAPKGPGTKHGPPPGQVP</sequence>
<dbReference type="RefSeq" id="WP_344146242.1">
    <property type="nucleotide sequence ID" value="NZ_BAAAQI010000016.1"/>
</dbReference>
<dbReference type="Proteomes" id="UP001595858">
    <property type="component" value="Unassembled WGS sequence"/>
</dbReference>
<accession>A0ABV9SN69</accession>
<proteinExistence type="predicted"/>
<feature type="region of interest" description="Disordered" evidence="1">
    <location>
        <begin position="53"/>
        <end position="80"/>
    </location>
</feature>